<feature type="compositionally biased region" description="Low complexity" evidence="6">
    <location>
        <begin position="521"/>
        <end position="561"/>
    </location>
</feature>
<evidence type="ECO:0000259" key="7">
    <source>
        <dbReference type="Pfam" id="PF12348"/>
    </source>
</evidence>
<evidence type="ECO:0000313" key="8">
    <source>
        <dbReference type="EMBL" id="TFL00491.1"/>
    </source>
</evidence>
<evidence type="ECO:0000256" key="4">
    <source>
        <dbReference type="ARBA" id="ARBA00022701"/>
    </source>
</evidence>
<keyword evidence="4" id="KW-0493">Microtubule</keyword>
<dbReference type="AlphaFoldDB" id="A0A5C3QJ62"/>
<dbReference type="SUPFAM" id="SSF48371">
    <property type="entry name" value="ARM repeat"/>
    <property type="match status" value="1"/>
</dbReference>
<dbReference type="GO" id="GO:0008017">
    <property type="term" value="F:microtubule binding"/>
    <property type="evidence" value="ECO:0007669"/>
    <property type="project" value="TreeGrafter"/>
</dbReference>
<dbReference type="OrthoDB" id="46159at2759"/>
<dbReference type="Proteomes" id="UP000305067">
    <property type="component" value="Unassembled WGS sequence"/>
</dbReference>
<name>A0A5C3QJ62_9AGAR</name>
<dbReference type="GO" id="GO:0005881">
    <property type="term" value="C:cytoplasmic microtubule"/>
    <property type="evidence" value="ECO:0007669"/>
    <property type="project" value="TreeGrafter"/>
</dbReference>
<keyword evidence="5" id="KW-0131">Cell cycle</keyword>
<accession>A0A5C3QJ62</accession>
<feature type="compositionally biased region" description="Basic and acidic residues" evidence="6">
    <location>
        <begin position="779"/>
        <end position="789"/>
    </location>
</feature>
<dbReference type="PANTHER" id="PTHR21567:SF60">
    <property type="entry name" value="CLASP N-TERMINAL DOMAIN-CONTAINING PROTEIN"/>
    <property type="match status" value="1"/>
</dbReference>
<evidence type="ECO:0000256" key="6">
    <source>
        <dbReference type="SAM" id="MobiDB-lite"/>
    </source>
</evidence>
<protein>
    <submittedName>
        <fullName evidence="8">Clasp N terminal-domain-containing protein</fullName>
    </submittedName>
</protein>
<feature type="compositionally biased region" description="Basic and acidic residues" evidence="6">
    <location>
        <begin position="392"/>
        <end position="408"/>
    </location>
</feature>
<feature type="compositionally biased region" description="Low complexity" evidence="6">
    <location>
        <begin position="249"/>
        <end position="259"/>
    </location>
</feature>
<evidence type="ECO:0000256" key="5">
    <source>
        <dbReference type="ARBA" id="ARBA00022776"/>
    </source>
</evidence>
<keyword evidence="9" id="KW-1185">Reference proteome</keyword>
<feature type="compositionally biased region" description="Polar residues" evidence="6">
    <location>
        <begin position="381"/>
        <end position="391"/>
    </location>
</feature>
<feature type="domain" description="CLASP N-terminal" evidence="7">
    <location>
        <begin position="5"/>
        <end position="223"/>
    </location>
</feature>
<proteinExistence type="inferred from homology"/>
<feature type="compositionally biased region" description="Low complexity" evidence="6">
    <location>
        <begin position="314"/>
        <end position="325"/>
    </location>
</feature>
<dbReference type="InterPro" id="IPR016024">
    <property type="entry name" value="ARM-type_fold"/>
</dbReference>
<dbReference type="GO" id="GO:0005815">
    <property type="term" value="C:microtubule organizing center"/>
    <property type="evidence" value="ECO:0007669"/>
    <property type="project" value="TreeGrafter"/>
</dbReference>
<dbReference type="STRING" id="1884261.A0A5C3QJ62"/>
<feature type="region of interest" description="Disordered" evidence="6">
    <location>
        <begin position="741"/>
        <end position="800"/>
    </location>
</feature>
<dbReference type="GO" id="GO:0090307">
    <property type="term" value="P:mitotic spindle assembly"/>
    <property type="evidence" value="ECO:0007669"/>
    <property type="project" value="TreeGrafter"/>
</dbReference>
<keyword evidence="5" id="KW-0498">Mitosis</keyword>
<evidence type="ECO:0000256" key="3">
    <source>
        <dbReference type="ARBA" id="ARBA00022618"/>
    </source>
</evidence>
<feature type="compositionally biased region" description="Polar residues" evidence="6">
    <location>
        <begin position="502"/>
        <end position="520"/>
    </location>
</feature>
<evidence type="ECO:0000256" key="1">
    <source>
        <dbReference type="ARBA" id="ARBA00004186"/>
    </source>
</evidence>
<gene>
    <name evidence="8" type="ORF">BDV98DRAFT_102518</name>
</gene>
<comment type="subcellular location">
    <subcellularLocation>
        <location evidence="1">Cytoplasm</location>
        <location evidence="1">Cytoskeleton</location>
        <location evidence="1">Spindle</location>
    </subcellularLocation>
</comment>
<feature type="compositionally biased region" description="Acidic residues" evidence="6">
    <location>
        <begin position="686"/>
        <end position="697"/>
    </location>
</feature>
<dbReference type="EMBL" id="ML178828">
    <property type="protein sequence ID" value="TFL00491.1"/>
    <property type="molecule type" value="Genomic_DNA"/>
</dbReference>
<organism evidence="8 9">
    <name type="scientific">Pterulicium gracile</name>
    <dbReference type="NCBI Taxonomy" id="1884261"/>
    <lineage>
        <taxon>Eukaryota</taxon>
        <taxon>Fungi</taxon>
        <taxon>Dikarya</taxon>
        <taxon>Basidiomycota</taxon>
        <taxon>Agaricomycotina</taxon>
        <taxon>Agaricomycetes</taxon>
        <taxon>Agaricomycetidae</taxon>
        <taxon>Agaricales</taxon>
        <taxon>Pleurotineae</taxon>
        <taxon>Pterulaceae</taxon>
        <taxon>Pterulicium</taxon>
    </lineage>
</organism>
<dbReference type="GO" id="GO:1990023">
    <property type="term" value="C:mitotic spindle midzone"/>
    <property type="evidence" value="ECO:0007669"/>
    <property type="project" value="TreeGrafter"/>
</dbReference>
<dbReference type="GO" id="GO:0005876">
    <property type="term" value="C:spindle microtubule"/>
    <property type="evidence" value="ECO:0007669"/>
    <property type="project" value="TreeGrafter"/>
</dbReference>
<feature type="region of interest" description="Disordered" evidence="6">
    <location>
        <begin position="249"/>
        <end position="702"/>
    </location>
</feature>
<evidence type="ECO:0000313" key="9">
    <source>
        <dbReference type="Proteomes" id="UP000305067"/>
    </source>
</evidence>
<dbReference type="Pfam" id="PF12348">
    <property type="entry name" value="CLASP_N"/>
    <property type="match status" value="1"/>
</dbReference>
<sequence length="800" mass="84499">MLSYQLEKILGGIQVTESEDSWDRIAIAIQDLTKLLQQDGCEDYDQFIPFCKSIHKPLVSAASSERSRLSGPAIDLISAMAAAFGQSFASLLPLYFPTVLMLCGRTSKVTLSRAKACIIGIIDGTQLSAILNYFLPAIKDKSVTLRLMSAEGVLACLNILNPPDLEKGDRPAGIESVIRATSRDANADVRKVGKKIYQAYTMVFPGRVQKFIDPLSPTIKKFLDVKPPKLGSSQSSLAASSKAVAAQLASSTSSTDSKSVPPAPRLGHSRSASSSTLSKQPSSLDLKRPPTRTGDSTSAAKKTEMLPPQYVPVRTRTTSEQSQPTSRPPSRPTSRAASQMDVNGGESAPESKPAVTSRPPVKSTQPTGPRKPVLPPPSHPARSTSASSLVSEKQESAPPRRMEGRPEFKPTSSSSTSKSIAAKTEGPKRTVPPQPIPSSSSSTLSVRPNSRAAMVPPRAEKTAIPPRAEKTAVPARGQTRGLTVMKSAVPTATKRPVPGKSTVDQPTQAQLARAKSTTTVKASASRAGSKVAAAAASKPVWGRPAAAAKKPAAGKGKVVPPAQIPLPPSPKRGGKGKKEAVNVPLPPSPNARDAVEVPLPPSPKSKPVVDAEPVQADEGSDVESVHEDVVDDDEDVIADVRPAAVLSDDDDDDVFADVRPAAVSSEDVELNEDAEAAADGNKEDAAADSENDEEAEDQPVLMVTEPSTLVEQPEPPARQYGMPPQTPISSLLSSIERGFMYTPGSPLSPPIKYSSHANRPALPPCPFLKPQTSESSSDLDSKAGKEERQALGVVEINQYQ</sequence>
<dbReference type="GO" id="GO:0051301">
    <property type="term" value="P:cell division"/>
    <property type="evidence" value="ECO:0007669"/>
    <property type="project" value="UniProtKB-KW"/>
</dbReference>
<dbReference type="InterPro" id="IPR011989">
    <property type="entry name" value="ARM-like"/>
</dbReference>
<feature type="compositionally biased region" description="Acidic residues" evidence="6">
    <location>
        <begin position="666"/>
        <end position="676"/>
    </location>
</feature>
<dbReference type="Gene3D" id="1.25.10.10">
    <property type="entry name" value="Leucine-rich Repeat Variant"/>
    <property type="match status" value="1"/>
</dbReference>
<reference evidence="8 9" key="1">
    <citation type="journal article" date="2019" name="Nat. Ecol. Evol.">
        <title>Megaphylogeny resolves global patterns of mushroom evolution.</title>
        <authorList>
            <person name="Varga T."/>
            <person name="Krizsan K."/>
            <person name="Foldi C."/>
            <person name="Dima B."/>
            <person name="Sanchez-Garcia M."/>
            <person name="Sanchez-Ramirez S."/>
            <person name="Szollosi G.J."/>
            <person name="Szarkandi J.G."/>
            <person name="Papp V."/>
            <person name="Albert L."/>
            <person name="Andreopoulos W."/>
            <person name="Angelini C."/>
            <person name="Antonin V."/>
            <person name="Barry K.W."/>
            <person name="Bougher N.L."/>
            <person name="Buchanan P."/>
            <person name="Buyck B."/>
            <person name="Bense V."/>
            <person name="Catcheside P."/>
            <person name="Chovatia M."/>
            <person name="Cooper J."/>
            <person name="Damon W."/>
            <person name="Desjardin D."/>
            <person name="Finy P."/>
            <person name="Geml J."/>
            <person name="Haridas S."/>
            <person name="Hughes K."/>
            <person name="Justo A."/>
            <person name="Karasinski D."/>
            <person name="Kautmanova I."/>
            <person name="Kiss B."/>
            <person name="Kocsube S."/>
            <person name="Kotiranta H."/>
            <person name="LaButti K.M."/>
            <person name="Lechner B.E."/>
            <person name="Liimatainen K."/>
            <person name="Lipzen A."/>
            <person name="Lukacs Z."/>
            <person name="Mihaltcheva S."/>
            <person name="Morgado L.N."/>
            <person name="Niskanen T."/>
            <person name="Noordeloos M.E."/>
            <person name="Ohm R.A."/>
            <person name="Ortiz-Santana B."/>
            <person name="Ovrebo C."/>
            <person name="Racz N."/>
            <person name="Riley R."/>
            <person name="Savchenko A."/>
            <person name="Shiryaev A."/>
            <person name="Soop K."/>
            <person name="Spirin V."/>
            <person name="Szebenyi C."/>
            <person name="Tomsovsky M."/>
            <person name="Tulloss R.E."/>
            <person name="Uehling J."/>
            <person name="Grigoriev I.V."/>
            <person name="Vagvolgyi C."/>
            <person name="Papp T."/>
            <person name="Martin F.M."/>
            <person name="Miettinen O."/>
            <person name="Hibbett D.S."/>
            <person name="Nagy L.G."/>
        </authorList>
    </citation>
    <scope>NUCLEOTIDE SEQUENCE [LARGE SCALE GENOMIC DNA]</scope>
    <source>
        <strain evidence="8 9">CBS 309.79</strain>
    </source>
</reference>
<keyword evidence="3" id="KW-0132">Cell division</keyword>
<comment type="similarity">
    <text evidence="2">Belongs to the CLASP family.</text>
</comment>
<dbReference type="InterPro" id="IPR024395">
    <property type="entry name" value="CLASP_N_dom"/>
</dbReference>
<feature type="compositionally biased region" description="Low complexity" evidence="6">
    <location>
        <begin position="411"/>
        <end position="424"/>
    </location>
</feature>
<dbReference type="PANTHER" id="PTHR21567">
    <property type="entry name" value="CLASP"/>
    <property type="match status" value="1"/>
</dbReference>
<feature type="compositionally biased region" description="Low complexity" evidence="6">
    <location>
        <begin position="271"/>
        <end position="283"/>
    </location>
</feature>
<feature type="compositionally biased region" description="Low complexity" evidence="6">
    <location>
        <begin position="437"/>
        <end position="450"/>
    </location>
</feature>
<evidence type="ECO:0000256" key="2">
    <source>
        <dbReference type="ARBA" id="ARBA00009549"/>
    </source>
</evidence>